<dbReference type="Proteomes" id="UP000311382">
    <property type="component" value="Unassembled WGS sequence"/>
</dbReference>
<sequence length="120" mass="12877">MATLAALAAGVAGTGLALRFSLRSAQRNGARLNPLLQAIAGTQGGAAGKDQWVKGGFAPRMDRKEAVEILGLRESHMTMNRLKDAHRRIMLANHPDRGGSPYLASKVNEAKDLLEKQMSK</sequence>
<dbReference type="PANTHER" id="PTHR12763:SF28">
    <property type="entry name" value="GEO10507P1-RELATED"/>
    <property type="match status" value="1"/>
</dbReference>
<evidence type="ECO:0000313" key="14">
    <source>
        <dbReference type="Proteomes" id="UP000311382"/>
    </source>
</evidence>
<evidence type="ECO:0000256" key="3">
    <source>
        <dbReference type="ARBA" id="ARBA00022792"/>
    </source>
</evidence>
<dbReference type="GO" id="GO:0001671">
    <property type="term" value="F:ATPase activator activity"/>
    <property type="evidence" value="ECO:0007669"/>
    <property type="project" value="TreeGrafter"/>
</dbReference>
<dbReference type="SUPFAM" id="SSF46565">
    <property type="entry name" value="Chaperone J-domain"/>
    <property type="match status" value="1"/>
</dbReference>
<evidence type="ECO:0000256" key="8">
    <source>
        <dbReference type="ARBA" id="ARBA00023186"/>
    </source>
</evidence>
<dbReference type="GO" id="GO:0030150">
    <property type="term" value="P:protein import into mitochondrial matrix"/>
    <property type="evidence" value="ECO:0007669"/>
    <property type="project" value="TreeGrafter"/>
</dbReference>
<evidence type="ECO:0000256" key="5">
    <source>
        <dbReference type="ARBA" id="ARBA00023010"/>
    </source>
</evidence>
<evidence type="ECO:0000313" key="13">
    <source>
        <dbReference type="EMBL" id="TNY24564.1"/>
    </source>
</evidence>
<proteinExistence type="inferred from homology"/>
<keyword evidence="4" id="KW-1133">Transmembrane helix</keyword>
<name>A0A5C5G834_9BASI</name>
<protein>
    <recommendedName>
        <fullName evidence="10">Mitochondrial import inner membrane translocase subunit TIM14</fullName>
    </recommendedName>
    <alternativeName>
        <fullName evidence="11">Presequence translocated-associated motor subunit PAM18</fullName>
    </alternativeName>
</protein>
<accession>A0A5C5G834</accession>
<dbReference type="SMART" id="SM00271">
    <property type="entry name" value="DnaJ"/>
    <property type="match status" value="1"/>
</dbReference>
<organism evidence="13 14">
    <name type="scientific">Rhodotorula diobovata</name>
    <dbReference type="NCBI Taxonomy" id="5288"/>
    <lineage>
        <taxon>Eukaryota</taxon>
        <taxon>Fungi</taxon>
        <taxon>Dikarya</taxon>
        <taxon>Basidiomycota</taxon>
        <taxon>Pucciniomycotina</taxon>
        <taxon>Microbotryomycetes</taxon>
        <taxon>Sporidiobolales</taxon>
        <taxon>Sporidiobolaceae</taxon>
        <taxon>Rhodotorula</taxon>
    </lineage>
</organism>
<comment type="subcellular location">
    <subcellularLocation>
        <location evidence="1">Mitochondrion inner membrane</location>
        <topology evidence="1">Single-pass membrane protein</topology>
    </subcellularLocation>
</comment>
<keyword evidence="2" id="KW-0812">Transmembrane</keyword>
<comment type="caution">
    <text evidence="13">The sequence shown here is derived from an EMBL/GenBank/DDBJ whole genome shotgun (WGS) entry which is preliminary data.</text>
</comment>
<evidence type="ECO:0000256" key="4">
    <source>
        <dbReference type="ARBA" id="ARBA00022989"/>
    </source>
</evidence>
<gene>
    <name evidence="13" type="ORF">DMC30DRAFT_413171</name>
</gene>
<keyword evidence="5" id="KW-0811">Translocation</keyword>
<keyword evidence="8" id="KW-0143">Chaperone</keyword>
<dbReference type="PROSITE" id="PS50076">
    <property type="entry name" value="DNAJ_2"/>
    <property type="match status" value="1"/>
</dbReference>
<comment type="similarity">
    <text evidence="9">Belongs to the TIM14 family.</text>
</comment>
<reference evidence="13 14" key="1">
    <citation type="submission" date="2019-03" db="EMBL/GenBank/DDBJ databases">
        <title>Rhodosporidium diobovatum UCD-FST 08-225 genome sequencing, assembly, and annotation.</title>
        <authorList>
            <person name="Fakankun I.U."/>
            <person name="Fristensky B."/>
            <person name="Levin D.B."/>
        </authorList>
    </citation>
    <scope>NUCLEOTIDE SEQUENCE [LARGE SCALE GENOMIC DNA]</scope>
    <source>
        <strain evidence="13 14">UCD-FST 08-225</strain>
    </source>
</reference>
<dbReference type="OrthoDB" id="240298at2759"/>
<evidence type="ECO:0000256" key="6">
    <source>
        <dbReference type="ARBA" id="ARBA00023128"/>
    </source>
</evidence>
<dbReference type="Gene3D" id="1.10.287.110">
    <property type="entry name" value="DnaJ domain"/>
    <property type="match status" value="1"/>
</dbReference>
<keyword evidence="14" id="KW-1185">Reference proteome</keyword>
<keyword evidence="5" id="KW-0813">Transport</keyword>
<evidence type="ECO:0000256" key="10">
    <source>
        <dbReference type="ARBA" id="ARBA00040828"/>
    </source>
</evidence>
<evidence type="ECO:0000256" key="1">
    <source>
        <dbReference type="ARBA" id="ARBA00004434"/>
    </source>
</evidence>
<keyword evidence="7" id="KW-0472">Membrane</keyword>
<evidence type="ECO:0000256" key="2">
    <source>
        <dbReference type="ARBA" id="ARBA00022692"/>
    </source>
</evidence>
<evidence type="ECO:0000256" key="7">
    <source>
        <dbReference type="ARBA" id="ARBA00023136"/>
    </source>
</evidence>
<dbReference type="PANTHER" id="PTHR12763">
    <property type="match status" value="1"/>
</dbReference>
<keyword evidence="6" id="KW-0496">Mitochondrion</keyword>
<dbReference type="InterPro" id="IPR036869">
    <property type="entry name" value="J_dom_sf"/>
</dbReference>
<feature type="domain" description="J" evidence="12">
    <location>
        <begin position="65"/>
        <end position="120"/>
    </location>
</feature>
<keyword evidence="3" id="KW-0999">Mitochondrion inner membrane</keyword>
<dbReference type="EMBL" id="SOZI01000002">
    <property type="protein sequence ID" value="TNY24564.1"/>
    <property type="molecule type" value="Genomic_DNA"/>
</dbReference>
<dbReference type="CDD" id="cd06257">
    <property type="entry name" value="DnaJ"/>
    <property type="match status" value="1"/>
</dbReference>
<dbReference type="STRING" id="5288.A0A5C5G834"/>
<evidence type="ECO:0000259" key="12">
    <source>
        <dbReference type="PROSITE" id="PS50076"/>
    </source>
</evidence>
<keyword evidence="5" id="KW-0653">Protein transport</keyword>
<dbReference type="GO" id="GO:0001405">
    <property type="term" value="C:PAM complex, Tim23 associated import motor"/>
    <property type="evidence" value="ECO:0007669"/>
    <property type="project" value="TreeGrafter"/>
</dbReference>
<dbReference type="FunFam" id="1.10.287.110:FF:000001">
    <property type="entry name" value="Import inner membrane translocase subunit tim14"/>
    <property type="match status" value="1"/>
</dbReference>
<evidence type="ECO:0000256" key="9">
    <source>
        <dbReference type="ARBA" id="ARBA00038105"/>
    </source>
</evidence>
<evidence type="ECO:0000256" key="11">
    <source>
        <dbReference type="ARBA" id="ARBA00041716"/>
    </source>
</evidence>
<dbReference type="AlphaFoldDB" id="A0A5C5G834"/>
<dbReference type="InterPro" id="IPR001623">
    <property type="entry name" value="DnaJ_domain"/>
</dbReference>